<feature type="signal peptide" evidence="2">
    <location>
        <begin position="1"/>
        <end position="21"/>
    </location>
</feature>
<reference evidence="3" key="1">
    <citation type="submission" date="2022-04" db="EMBL/GenBank/DDBJ databases">
        <title>Carnegiea gigantea Genome sequencing and assembly v2.</title>
        <authorList>
            <person name="Copetti D."/>
            <person name="Sanderson M.J."/>
            <person name="Burquez A."/>
            <person name="Wojciechowski M.F."/>
        </authorList>
    </citation>
    <scope>NUCLEOTIDE SEQUENCE</scope>
    <source>
        <strain evidence="3">SGP5-SGP5p</strain>
        <tissue evidence="3">Aerial part</tissue>
    </source>
</reference>
<dbReference type="Gene3D" id="3.40.50.1820">
    <property type="entry name" value="alpha/beta hydrolase"/>
    <property type="match status" value="1"/>
</dbReference>
<keyword evidence="4" id="KW-1185">Reference proteome</keyword>
<dbReference type="OrthoDB" id="443318at2759"/>
<dbReference type="InterPro" id="IPR001563">
    <property type="entry name" value="Peptidase_S10"/>
</dbReference>
<dbReference type="Proteomes" id="UP001153076">
    <property type="component" value="Unassembled WGS sequence"/>
</dbReference>
<keyword evidence="2" id="KW-0732">Signal</keyword>
<dbReference type="InterPro" id="IPR029058">
    <property type="entry name" value="AB_hydrolase_fold"/>
</dbReference>
<dbReference type="PRINTS" id="PR00724">
    <property type="entry name" value="CRBOXYPTASEC"/>
</dbReference>
<dbReference type="EMBL" id="JAKOGI010000001">
    <property type="protein sequence ID" value="KAJ8453326.1"/>
    <property type="molecule type" value="Genomic_DNA"/>
</dbReference>
<accession>A0A9Q1KYU9</accession>
<dbReference type="Pfam" id="PF00450">
    <property type="entry name" value="Peptidase_S10"/>
    <property type="match status" value="2"/>
</dbReference>
<gene>
    <name evidence="3" type="ORF">Cgig2_008210</name>
</gene>
<organism evidence="3 4">
    <name type="scientific">Carnegiea gigantea</name>
    <dbReference type="NCBI Taxonomy" id="171969"/>
    <lineage>
        <taxon>Eukaryota</taxon>
        <taxon>Viridiplantae</taxon>
        <taxon>Streptophyta</taxon>
        <taxon>Embryophyta</taxon>
        <taxon>Tracheophyta</taxon>
        <taxon>Spermatophyta</taxon>
        <taxon>Magnoliopsida</taxon>
        <taxon>eudicotyledons</taxon>
        <taxon>Gunneridae</taxon>
        <taxon>Pentapetalae</taxon>
        <taxon>Caryophyllales</taxon>
        <taxon>Cactineae</taxon>
        <taxon>Cactaceae</taxon>
        <taxon>Cactoideae</taxon>
        <taxon>Echinocereeae</taxon>
        <taxon>Carnegiea</taxon>
    </lineage>
</organism>
<comment type="similarity">
    <text evidence="1">Belongs to the peptidase S10 family.</text>
</comment>
<evidence type="ECO:0000256" key="1">
    <source>
        <dbReference type="ARBA" id="ARBA00009431"/>
    </source>
</evidence>
<dbReference type="SUPFAM" id="SSF53474">
    <property type="entry name" value="alpha/beta-Hydrolases"/>
    <property type="match status" value="1"/>
</dbReference>
<dbReference type="GO" id="GO:0006508">
    <property type="term" value="P:proteolysis"/>
    <property type="evidence" value="ECO:0007669"/>
    <property type="project" value="InterPro"/>
</dbReference>
<dbReference type="PANTHER" id="PTHR11802:SF29">
    <property type="entry name" value="SERINE CARBOXYPEPTIDASE-LIKE 19"/>
    <property type="match status" value="1"/>
</dbReference>
<dbReference type="GO" id="GO:0004185">
    <property type="term" value="F:serine-type carboxypeptidase activity"/>
    <property type="evidence" value="ECO:0007669"/>
    <property type="project" value="InterPro"/>
</dbReference>
<dbReference type="PANTHER" id="PTHR11802">
    <property type="entry name" value="SERINE PROTEASE FAMILY S10 SERINE CARBOXYPEPTIDASE"/>
    <property type="match status" value="1"/>
</dbReference>
<comment type="caution">
    <text evidence="3">The sequence shown here is derived from an EMBL/GenBank/DDBJ whole genome shotgun (WGS) entry which is preliminary data.</text>
</comment>
<evidence type="ECO:0000313" key="4">
    <source>
        <dbReference type="Proteomes" id="UP001153076"/>
    </source>
</evidence>
<dbReference type="GO" id="GO:0016747">
    <property type="term" value="F:acyltransferase activity, transferring groups other than amino-acyl groups"/>
    <property type="evidence" value="ECO:0007669"/>
    <property type="project" value="TreeGrafter"/>
</dbReference>
<feature type="chain" id="PRO_5040495975" evidence="2">
    <location>
        <begin position="22"/>
        <end position="394"/>
    </location>
</feature>
<dbReference type="GO" id="GO:0019748">
    <property type="term" value="P:secondary metabolic process"/>
    <property type="evidence" value="ECO:0007669"/>
    <property type="project" value="TreeGrafter"/>
</dbReference>
<evidence type="ECO:0000313" key="3">
    <source>
        <dbReference type="EMBL" id="KAJ8453326.1"/>
    </source>
</evidence>
<evidence type="ECO:0000256" key="2">
    <source>
        <dbReference type="SAM" id="SignalP"/>
    </source>
</evidence>
<sequence>MSPYWLILLFLSSLSCHHVLSHSKVELLPGFDGPLPFTLRTGYIGVDEGEEVQLFYYFIESENDPKEDPLLLWLTGGPSCSTISAIVYEIGPLKFEEIQYNGSLPKLVSRQYAWTKMANILFVDLPVGTGFSYAKTPRANYSGDFRTSSHVNQFLRKWLVNYPEFISQSLYIGGDSYSGFTLPLFFEDMLHGNPSTDRYIDNNHIIPFAHGMGLISDELFEELERTCGGEYHNVDPNKVECVNNMKAFEAKEGYELVYYWMADRNVQEALHVRKESIGEWRRCNYEFEYSFEVESSVKYHAKLSTKGFRSLIYSGDHDLVVPFLGTQAWIRSLNYSIVDDWRRWWVDGQIAGFTRTYSNRMTFATIKGAGHTAPEYKPKECLAMFERWIHGNPL</sequence>
<dbReference type="AlphaFoldDB" id="A0A9Q1KYU9"/>
<name>A0A9Q1KYU9_9CARY</name>
<proteinExistence type="inferred from homology"/>
<protein>
    <submittedName>
        <fullName evidence="3">Uncharacterized protein</fullName>
    </submittedName>
</protein>